<comment type="caution">
    <text evidence="1">The sequence shown here is derived from an EMBL/GenBank/DDBJ whole genome shotgun (WGS) entry which is preliminary data.</text>
</comment>
<proteinExistence type="predicted"/>
<keyword evidence="2" id="KW-1185">Reference proteome</keyword>
<accession>A0ACC2LWR9</accession>
<feature type="non-terminal residue" evidence="1">
    <location>
        <position position="168"/>
    </location>
</feature>
<gene>
    <name evidence="1" type="ORF">MRB53_012060</name>
</gene>
<protein>
    <submittedName>
        <fullName evidence="1">Uncharacterized protein</fullName>
    </submittedName>
</protein>
<dbReference type="Proteomes" id="UP001234297">
    <property type="component" value="Chromosome 3"/>
</dbReference>
<evidence type="ECO:0000313" key="1">
    <source>
        <dbReference type="EMBL" id="KAJ8637793.1"/>
    </source>
</evidence>
<name>A0ACC2LWR9_PERAE</name>
<sequence length="168" mass="18721">MGAESRFGFWENGRGKQRSLIGPRDATTYVPNAGHSGSQTNFFYQLTNEVSNMLQTSTARQLVRGLSMSRVSSWLCRLSSSSIRASSFSYTQCMFLGFIPKGFLIRKPAFLVGDHRLRFFPLVVRSMASSTANRWLRPEVYPLFAAVGLAVGICGMQLARNILINPEV</sequence>
<dbReference type="EMBL" id="CM056811">
    <property type="protein sequence ID" value="KAJ8637793.1"/>
    <property type="molecule type" value="Genomic_DNA"/>
</dbReference>
<reference evidence="1 2" key="1">
    <citation type="journal article" date="2022" name="Hortic Res">
        <title>A haplotype resolved chromosomal level avocado genome allows analysis of novel avocado genes.</title>
        <authorList>
            <person name="Nath O."/>
            <person name="Fletcher S.J."/>
            <person name="Hayward A."/>
            <person name="Shaw L.M."/>
            <person name="Masouleh A.K."/>
            <person name="Furtado A."/>
            <person name="Henry R.J."/>
            <person name="Mitter N."/>
        </authorList>
    </citation>
    <scope>NUCLEOTIDE SEQUENCE [LARGE SCALE GENOMIC DNA]</scope>
    <source>
        <strain evidence="2">cv. Hass</strain>
    </source>
</reference>
<organism evidence="1 2">
    <name type="scientific">Persea americana</name>
    <name type="common">Avocado</name>
    <dbReference type="NCBI Taxonomy" id="3435"/>
    <lineage>
        <taxon>Eukaryota</taxon>
        <taxon>Viridiplantae</taxon>
        <taxon>Streptophyta</taxon>
        <taxon>Embryophyta</taxon>
        <taxon>Tracheophyta</taxon>
        <taxon>Spermatophyta</taxon>
        <taxon>Magnoliopsida</taxon>
        <taxon>Magnoliidae</taxon>
        <taxon>Laurales</taxon>
        <taxon>Lauraceae</taxon>
        <taxon>Persea</taxon>
    </lineage>
</organism>
<evidence type="ECO:0000313" key="2">
    <source>
        <dbReference type="Proteomes" id="UP001234297"/>
    </source>
</evidence>